<dbReference type="EMBL" id="CAJVQB010054286">
    <property type="protein sequence ID" value="CAG8836746.1"/>
    <property type="molecule type" value="Genomic_DNA"/>
</dbReference>
<accession>A0ABN7WNQ8</accession>
<organism evidence="1 2">
    <name type="scientific">Gigaspora margarita</name>
    <dbReference type="NCBI Taxonomy" id="4874"/>
    <lineage>
        <taxon>Eukaryota</taxon>
        <taxon>Fungi</taxon>
        <taxon>Fungi incertae sedis</taxon>
        <taxon>Mucoromycota</taxon>
        <taxon>Glomeromycotina</taxon>
        <taxon>Glomeromycetes</taxon>
        <taxon>Diversisporales</taxon>
        <taxon>Gigasporaceae</taxon>
        <taxon>Gigaspora</taxon>
    </lineage>
</organism>
<protein>
    <submittedName>
        <fullName evidence="1">18223_t:CDS:1</fullName>
    </submittedName>
</protein>
<sequence length="188" mass="22059">MDLEEKAAKFNDWCHDTDNWPIEETIPVSEEWPELVTESETEMWNLPDPYTWETSTNEPELLSAIVPVLLPANPTEHQFVPTILYPTDSSMPLLTRVTKTYTKLLSVGSRRRKRQLVYAYYLGELLQEEQETPEELRACRRKITAYYYKGAISTYNIFKDLGVYQLQRTTKTTLRIIKELPETEYQAL</sequence>
<evidence type="ECO:0000313" key="2">
    <source>
        <dbReference type="Proteomes" id="UP000789901"/>
    </source>
</evidence>
<feature type="non-terminal residue" evidence="1">
    <location>
        <position position="188"/>
    </location>
</feature>
<keyword evidence="2" id="KW-1185">Reference proteome</keyword>
<gene>
    <name evidence="1" type="ORF">GMARGA_LOCUS33183</name>
</gene>
<dbReference type="Proteomes" id="UP000789901">
    <property type="component" value="Unassembled WGS sequence"/>
</dbReference>
<evidence type="ECO:0000313" key="1">
    <source>
        <dbReference type="EMBL" id="CAG8836746.1"/>
    </source>
</evidence>
<comment type="caution">
    <text evidence="1">The sequence shown here is derived from an EMBL/GenBank/DDBJ whole genome shotgun (WGS) entry which is preliminary data.</text>
</comment>
<name>A0ABN7WNQ8_GIGMA</name>
<reference evidence="1 2" key="1">
    <citation type="submission" date="2021-06" db="EMBL/GenBank/DDBJ databases">
        <authorList>
            <person name="Kallberg Y."/>
            <person name="Tangrot J."/>
            <person name="Rosling A."/>
        </authorList>
    </citation>
    <scope>NUCLEOTIDE SEQUENCE [LARGE SCALE GENOMIC DNA]</scope>
    <source>
        <strain evidence="1 2">120-4 pot B 10/14</strain>
    </source>
</reference>
<proteinExistence type="predicted"/>